<dbReference type="EMBL" id="BAABGP010000012">
    <property type="protein sequence ID" value="GAA4484462.1"/>
    <property type="molecule type" value="Genomic_DNA"/>
</dbReference>
<comment type="caution">
    <text evidence="2">The sequence shown here is derived from an EMBL/GenBank/DDBJ whole genome shotgun (WGS) entry which is preliminary data.</text>
</comment>
<reference evidence="3" key="1">
    <citation type="journal article" date="2019" name="Int. J. Syst. Evol. Microbiol.">
        <title>The Global Catalogue of Microorganisms (GCM) 10K type strain sequencing project: providing services to taxonomists for standard genome sequencing and annotation.</title>
        <authorList>
            <consortium name="The Broad Institute Genomics Platform"/>
            <consortium name="The Broad Institute Genome Sequencing Center for Infectious Disease"/>
            <person name="Wu L."/>
            <person name="Ma J."/>
        </authorList>
    </citation>
    <scope>NUCLEOTIDE SEQUENCE [LARGE SCALE GENOMIC DNA]</scope>
    <source>
        <strain evidence="3">JCM 17839</strain>
    </source>
</reference>
<protein>
    <submittedName>
        <fullName evidence="2">Uncharacterized protein</fullName>
    </submittedName>
</protein>
<gene>
    <name evidence="2" type="ORF">GCM10023171_17350</name>
</gene>
<accession>A0ABP8PDI5</accession>
<feature type="region of interest" description="Disordered" evidence="1">
    <location>
        <begin position="1"/>
        <end position="48"/>
    </location>
</feature>
<evidence type="ECO:0000313" key="3">
    <source>
        <dbReference type="Proteomes" id="UP001500731"/>
    </source>
</evidence>
<proteinExistence type="predicted"/>
<dbReference type="Proteomes" id="UP001500731">
    <property type="component" value="Unassembled WGS sequence"/>
</dbReference>
<organism evidence="2 3">
    <name type="scientific">Microbacterium panaciterrae</name>
    <dbReference type="NCBI Taxonomy" id="985759"/>
    <lineage>
        <taxon>Bacteria</taxon>
        <taxon>Bacillati</taxon>
        <taxon>Actinomycetota</taxon>
        <taxon>Actinomycetes</taxon>
        <taxon>Micrococcales</taxon>
        <taxon>Microbacteriaceae</taxon>
        <taxon>Microbacterium</taxon>
    </lineage>
</organism>
<keyword evidence="3" id="KW-1185">Reference proteome</keyword>
<name>A0ABP8PDI5_9MICO</name>
<evidence type="ECO:0000256" key="1">
    <source>
        <dbReference type="SAM" id="MobiDB-lite"/>
    </source>
</evidence>
<feature type="compositionally biased region" description="Basic and acidic residues" evidence="1">
    <location>
        <begin position="20"/>
        <end position="29"/>
    </location>
</feature>
<evidence type="ECO:0000313" key="2">
    <source>
        <dbReference type="EMBL" id="GAA4484462.1"/>
    </source>
</evidence>
<sequence length="164" mass="17723">MDVHTTGSHVASDLDSAGSTEDRRGKGDWIDACVQERSSSEVGSPETVGEIVGGDEAEAGSDEVHISDDSLADHSADDIGLGKVASPHRFHHQYTRGNARRRDFPRFVSGHRDRLLNENMLTGGDRGQGLLPVQGVRGSDVHDVDLRIGDEGVHTVVQFRDSEL</sequence>